<organism evidence="2">
    <name type="scientific">Fagus sylvatica</name>
    <name type="common">Beechnut</name>
    <dbReference type="NCBI Taxonomy" id="28930"/>
    <lineage>
        <taxon>Eukaryota</taxon>
        <taxon>Viridiplantae</taxon>
        <taxon>Streptophyta</taxon>
        <taxon>Embryophyta</taxon>
        <taxon>Tracheophyta</taxon>
        <taxon>Spermatophyta</taxon>
        <taxon>Magnoliopsida</taxon>
        <taxon>eudicotyledons</taxon>
        <taxon>Gunneridae</taxon>
        <taxon>Pentapetalae</taxon>
        <taxon>rosids</taxon>
        <taxon>fabids</taxon>
        <taxon>Fagales</taxon>
        <taxon>Fagaceae</taxon>
        <taxon>Fagus</taxon>
    </lineage>
</organism>
<evidence type="ECO:0000256" key="1">
    <source>
        <dbReference type="SAM" id="Phobius"/>
    </source>
</evidence>
<keyword evidence="1" id="KW-0812">Transmembrane</keyword>
<accession>A0A2N9HH32</accession>
<feature type="transmembrane region" description="Helical" evidence="1">
    <location>
        <begin position="129"/>
        <end position="153"/>
    </location>
</feature>
<name>A0A2N9HH32_FAGSY</name>
<proteinExistence type="predicted"/>
<evidence type="ECO:0000313" key="2">
    <source>
        <dbReference type="EMBL" id="SPD10964.1"/>
    </source>
</evidence>
<dbReference type="AlphaFoldDB" id="A0A2N9HH32"/>
<reference evidence="2" key="1">
    <citation type="submission" date="2018-02" db="EMBL/GenBank/DDBJ databases">
        <authorList>
            <person name="Cohen D.B."/>
            <person name="Kent A.D."/>
        </authorList>
    </citation>
    <scope>NUCLEOTIDE SEQUENCE</scope>
</reference>
<keyword evidence="1" id="KW-0472">Membrane</keyword>
<feature type="transmembrane region" description="Helical" evidence="1">
    <location>
        <begin position="106"/>
        <end position="123"/>
    </location>
</feature>
<protein>
    <submittedName>
        <fullName evidence="2">Uncharacterized protein</fullName>
    </submittedName>
</protein>
<dbReference type="EMBL" id="OIVN01003402">
    <property type="protein sequence ID" value="SPD10964.1"/>
    <property type="molecule type" value="Genomic_DNA"/>
</dbReference>
<gene>
    <name evidence="2" type="ORF">FSB_LOCUS38846</name>
</gene>
<sequence length="167" mass="17933">MCPLPMLHSPPPYTYHTLFSSNKGGQGLVHERVFGGGFGRRSSLTKSLKLPSPAWSEAGDPSLHGAVGELVVKGGVVGLENPPQIEADAPDSDLTRRLIRSMSSRAARWDSGTVGFAVMVGLWVVYGGLWWICGGGIAGFAVMVGLWVVYGGLWWISGGLRWWDCGF</sequence>
<keyword evidence="1" id="KW-1133">Transmembrane helix</keyword>